<dbReference type="Pfam" id="PF00294">
    <property type="entry name" value="PfkB"/>
    <property type="match status" value="1"/>
</dbReference>
<protein>
    <submittedName>
        <fullName evidence="4">Carbohydrate kinase</fullName>
    </submittedName>
</protein>
<dbReference type="InterPro" id="IPR011611">
    <property type="entry name" value="PfkB_dom"/>
</dbReference>
<dbReference type="InterPro" id="IPR029056">
    <property type="entry name" value="Ribokinase-like"/>
</dbReference>
<keyword evidence="1" id="KW-0808">Transferase</keyword>
<evidence type="ECO:0000313" key="5">
    <source>
        <dbReference type="Proteomes" id="UP000189177"/>
    </source>
</evidence>
<sequence length="297" mass="32068">MARILMTGIVTLDHVLDVDTYPAEDAEVRADASRTRPGGNATNTAALLAQFGHRPELAAVVAEGAAGDDLIRRLRERRIHDRHLFRRPGATPTSHILRARDTGSRTIVHHRDLPELAAEDLHGVAWEEYDWLHFEGRNPEVLARVLATVRDCVYDAPVSLELEKPRDGLEACIPFADILMVSRDWARARAERTGAGGDTAATCEAALRALMEQHPEAIITVTGGPAGAWIGFRGRVEHCAPTPGLTVIDSVGAGDAFNAGLIDAIASGEPPERALVAAVRLAERKLAQDGFDGLVRD</sequence>
<comment type="caution">
    <text evidence="4">The sequence shown here is derived from an EMBL/GenBank/DDBJ whole genome shotgun (WGS) entry which is preliminary data.</text>
</comment>
<feature type="domain" description="Carbohydrate kinase PfkB" evidence="3">
    <location>
        <begin position="2"/>
        <end position="283"/>
    </location>
</feature>
<proteinExistence type="predicted"/>
<dbReference type="Proteomes" id="UP000189177">
    <property type="component" value="Unassembled WGS sequence"/>
</dbReference>
<evidence type="ECO:0000256" key="1">
    <source>
        <dbReference type="ARBA" id="ARBA00022679"/>
    </source>
</evidence>
<dbReference type="InterPro" id="IPR002173">
    <property type="entry name" value="Carboh/pur_kinase_PfkB_CS"/>
</dbReference>
<dbReference type="PROSITE" id="PS00584">
    <property type="entry name" value="PFKB_KINASES_2"/>
    <property type="match status" value="1"/>
</dbReference>
<dbReference type="SUPFAM" id="SSF53613">
    <property type="entry name" value="Ribokinase-like"/>
    <property type="match status" value="1"/>
</dbReference>
<evidence type="ECO:0000256" key="2">
    <source>
        <dbReference type="ARBA" id="ARBA00022777"/>
    </source>
</evidence>
<dbReference type="InterPro" id="IPR052562">
    <property type="entry name" value="Ketohexokinase-related"/>
</dbReference>
<gene>
    <name evidence="4" type="ORF">B1A74_11025</name>
</gene>
<evidence type="ECO:0000259" key="3">
    <source>
        <dbReference type="Pfam" id="PF00294"/>
    </source>
</evidence>
<dbReference type="OrthoDB" id="9813569at2"/>
<dbReference type="STRING" id="252474.B1A74_11025"/>
<dbReference type="RefSeq" id="WP_077244675.1">
    <property type="nucleotide sequence ID" value="NZ_MUZR01000050.1"/>
</dbReference>
<keyword evidence="2 4" id="KW-0418">Kinase</keyword>
<organism evidence="4 5">
    <name type="scientific">Thioalkalivibrio halophilus</name>
    <dbReference type="NCBI Taxonomy" id="252474"/>
    <lineage>
        <taxon>Bacteria</taxon>
        <taxon>Pseudomonadati</taxon>
        <taxon>Pseudomonadota</taxon>
        <taxon>Gammaproteobacteria</taxon>
        <taxon>Chromatiales</taxon>
        <taxon>Ectothiorhodospiraceae</taxon>
        <taxon>Thioalkalivibrio</taxon>
    </lineage>
</organism>
<accession>A0A1V2ZX59</accession>
<name>A0A1V2ZX59_9GAMM</name>
<dbReference type="GO" id="GO:0016301">
    <property type="term" value="F:kinase activity"/>
    <property type="evidence" value="ECO:0007669"/>
    <property type="project" value="UniProtKB-KW"/>
</dbReference>
<dbReference type="Gene3D" id="3.40.1190.20">
    <property type="match status" value="1"/>
</dbReference>
<dbReference type="AlphaFoldDB" id="A0A1V2ZX59"/>
<keyword evidence="5" id="KW-1185">Reference proteome</keyword>
<evidence type="ECO:0000313" key="4">
    <source>
        <dbReference type="EMBL" id="OOC09413.1"/>
    </source>
</evidence>
<dbReference type="EMBL" id="MUZR01000050">
    <property type="protein sequence ID" value="OOC09413.1"/>
    <property type="molecule type" value="Genomic_DNA"/>
</dbReference>
<dbReference type="PANTHER" id="PTHR42774">
    <property type="entry name" value="PHOSPHOTRANSFERASE SYSTEM TRANSPORT PROTEIN"/>
    <property type="match status" value="1"/>
</dbReference>
<dbReference type="PANTHER" id="PTHR42774:SF3">
    <property type="entry name" value="KETOHEXOKINASE"/>
    <property type="match status" value="1"/>
</dbReference>
<reference evidence="4 5" key="1">
    <citation type="submission" date="2017-02" db="EMBL/GenBank/DDBJ databases">
        <title>Genomic diversity within the haloalkaliphilic genus Thioalkalivibrio.</title>
        <authorList>
            <person name="Ahn A.-C."/>
            <person name="Meier-Kolthoff J."/>
            <person name="Overmars L."/>
            <person name="Richter M."/>
            <person name="Woyke T."/>
            <person name="Sorokin D.Y."/>
            <person name="Muyzer G."/>
        </authorList>
    </citation>
    <scope>NUCLEOTIDE SEQUENCE [LARGE SCALE GENOMIC DNA]</scope>
    <source>
        <strain evidence="4 5">HL17</strain>
    </source>
</reference>